<dbReference type="EMBL" id="BFAA01005664">
    <property type="protein sequence ID" value="GCB66418.1"/>
    <property type="molecule type" value="Genomic_DNA"/>
</dbReference>
<name>A0A401NZV2_SCYTO</name>
<dbReference type="InterPro" id="IPR036179">
    <property type="entry name" value="Ig-like_dom_sf"/>
</dbReference>
<dbReference type="SUPFAM" id="SSF48726">
    <property type="entry name" value="Immunoglobulin"/>
    <property type="match status" value="1"/>
</dbReference>
<keyword evidence="1 3" id="KW-0732">Signal</keyword>
<accession>A0A401NZV2</accession>
<keyword evidence="2" id="KW-0391">Immunity</keyword>
<dbReference type="PROSITE" id="PS50835">
    <property type="entry name" value="IG_LIKE"/>
    <property type="match status" value="1"/>
</dbReference>
<evidence type="ECO:0000259" key="4">
    <source>
        <dbReference type="PROSITE" id="PS50835"/>
    </source>
</evidence>
<evidence type="ECO:0000313" key="6">
    <source>
        <dbReference type="Proteomes" id="UP000288216"/>
    </source>
</evidence>
<evidence type="ECO:0000256" key="3">
    <source>
        <dbReference type="SAM" id="SignalP"/>
    </source>
</evidence>
<dbReference type="GO" id="GO:0002376">
    <property type="term" value="P:immune system process"/>
    <property type="evidence" value="ECO:0007669"/>
    <property type="project" value="UniProtKB-KW"/>
</dbReference>
<dbReference type="Proteomes" id="UP000288216">
    <property type="component" value="Unassembled WGS sequence"/>
</dbReference>
<dbReference type="InterPro" id="IPR050413">
    <property type="entry name" value="TCR_beta_variable"/>
</dbReference>
<dbReference type="STRING" id="75743.A0A401NZV2"/>
<evidence type="ECO:0000313" key="5">
    <source>
        <dbReference type="EMBL" id="GCB66418.1"/>
    </source>
</evidence>
<feature type="domain" description="Ig-like" evidence="4">
    <location>
        <begin position="17"/>
        <end position="122"/>
    </location>
</feature>
<dbReference type="PANTHER" id="PTHR23268">
    <property type="entry name" value="T-CELL RECEPTOR BETA CHAIN"/>
    <property type="match status" value="1"/>
</dbReference>
<dbReference type="InterPro" id="IPR013783">
    <property type="entry name" value="Ig-like_fold"/>
</dbReference>
<evidence type="ECO:0000256" key="2">
    <source>
        <dbReference type="ARBA" id="ARBA00022859"/>
    </source>
</evidence>
<dbReference type="GO" id="GO:0007166">
    <property type="term" value="P:cell surface receptor signaling pathway"/>
    <property type="evidence" value="ECO:0007669"/>
    <property type="project" value="TreeGrafter"/>
</dbReference>
<reference evidence="5 6" key="1">
    <citation type="journal article" date="2018" name="Nat. Ecol. Evol.">
        <title>Shark genomes provide insights into elasmobranch evolution and the origin of vertebrates.</title>
        <authorList>
            <person name="Hara Y"/>
            <person name="Yamaguchi K"/>
            <person name="Onimaru K"/>
            <person name="Kadota M"/>
            <person name="Koyanagi M"/>
            <person name="Keeley SD"/>
            <person name="Tatsumi K"/>
            <person name="Tanaka K"/>
            <person name="Motone F"/>
            <person name="Kageyama Y"/>
            <person name="Nozu R"/>
            <person name="Adachi N"/>
            <person name="Nishimura O"/>
            <person name="Nakagawa R"/>
            <person name="Tanegashima C"/>
            <person name="Kiyatake I"/>
            <person name="Matsumoto R"/>
            <person name="Murakumo K"/>
            <person name="Nishida K"/>
            <person name="Terakita A"/>
            <person name="Kuratani S"/>
            <person name="Sato K"/>
            <person name="Hyodo S Kuraku.S."/>
        </authorList>
    </citation>
    <scope>NUCLEOTIDE SEQUENCE [LARGE SCALE GENOMIC DNA]</scope>
</reference>
<dbReference type="AlphaFoldDB" id="A0A401NZV2"/>
<dbReference type="Pfam" id="PF07686">
    <property type="entry name" value="V-set"/>
    <property type="match status" value="1"/>
</dbReference>
<dbReference type="OMA" id="CYLQGYN"/>
<gene>
    <name evidence="5" type="ORF">scyTo_0012003</name>
</gene>
<proteinExistence type="predicted"/>
<feature type="chain" id="PRO_5019432593" description="Ig-like domain-containing protein" evidence="3">
    <location>
        <begin position="22"/>
        <end position="122"/>
    </location>
</feature>
<dbReference type="InterPro" id="IPR013106">
    <property type="entry name" value="Ig_V-set"/>
</dbReference>
<dbReference type="GO" id="GO:0005886">
    <property type="term" value="C:plasma membrane"/>
    <property type="evidence" value="ECO:0007669"/>
    <property type="project" value="TreeGrafter"/>
</dbReference>
<comment type="caution">
    <text evidence="5">The sequence shown here is derived from an EMBL/GenBank/DDBJ whole genome shotgun (WGS) entry which is preliminary data.</text>
</comment>
<dbReference type="OrthoDB" id="9803478at2759"/>
<dbReference type="InterPro" id="IPR007110">
    <property type="entry name" value="Ig-like_dom"/>
</dbReference>
<feature type="signal peptide" evidence="3">
    <location>
        <begin position="1"/>
        <end position="21"/>
    </location>
</feature>
<keyword evidence="6" id="KW-1185">Reference proteome</keyword>
<organism evidence="5 6">
    <name type="scientific">Scyliorhinus torazame</name>
    <name type="common">Cloudy catshark</name>
    <name type="synonym">Catulus torazame</name>
    <dbReference type="NCBI Taxonomy" id="75743"/>
    <lineage>
        <taxon>Eukaryota</taxon>
        <taxon>Metazoa</taxon>
        <taxon>Chordata</taxon>
        <taxon>Craniata</taxon>
        <taxon>Vertebrata</taxon>
        <taxon>Chondrichthyes</taxon>
        <taxon>Elasmobranchii</taxon>
        <taxon>Galeomorphii</taxon>
        <taxon>Galeoidea</taxon>
        <taxon>Carcharhiniformes</taxon>
        <taxon>Scyliorhinidae</taxon>
        <taxon>Scyliorhinus</taxon>
    </lineage>
</organism>
<protein>
    <recommendedName>
        <fullName evidence="4">Ig-like domain-containing protein</fullName>
    </recommendedName>
</protein>
<dbReference type="Gene3D" id="2.60.40.10">
    <property type="entry name" value="Immunoglobulins"/>
    <property type="match status" value="1"/>
</dbReference>
<evidence type="ECO:0000256" key="1">
    <source>
        <dbReference type="ARBA" id="ARBA00022729"/>
    </source>
</evidence>
<sequence>MVLHEVYCLIVMVSVFPETYATYVEQSPSALSVETGQSKTLRCNLKDTSYPAMYWYSQQKGKAIEALFYSAGVGALASYTSESLKAERPSIAQFILKLNDTNPSHTAVYFCACSAQPFRIRV</sequence>